<evidence type="ECO:0008006" key="3">
    <source>
        <dbReference type="Google" id="ProtNLM"/>
    </source>
</evidence>
<dbReference type="AlphaFoldDB" id="A0A6A4GXD9"/>
<dbReference type="Proteomes" id="UP000799118">
    <property type="component" value="Unassembled WGS sequence"/>
</dbReference>
<protein>
    <recommendedName>
        <fullName evidence="3">Reverse transcriptase zinc-binding domain-containing protein</fullName>
    </recommendedName>
</protein>
<evidence type="ECO:0000313" key="1">
    <source>
        <dbReference type="EMBL" id="KAE9390539.1"/>
    </source>
</evidence>
<feature type="non-terminal residue" evidence="1">
    <location>
        <position position="1"/>
    </location>
</feature>
<organism evidence="1 2">
    <name type="scientific">Gymnopus androsaceus JB14</name>
    <dbReference type="NCBI Taxonomy" id="1447944"/>
    <lineage>
        <taxon>Eukaryota</taxon>
        <taxon>Fungi</taxon>
        <taxon>Dikarya</taxon>
        <taxon>Basidiomycota</taxon>
        <taxon>Agaricomycotina</taxon>
        <taxon>Agaricomycetes</taxon>
        <taxon>Agaricomycetidae</taxon>
        <taxon>Agaricales</taxon>
        <taxon>Marasmiineae</taxon>
        <taxon>Omphalotaceae</taxon>
        <taxon>Gymnopus</taxon>
    </lineage>
</organism>
<reference evidence="1" key="1">
    <citation type="journal article" date="2019" name="Environ. Microbiol.">
        <title>Fungal ecological strategies reflected in gene transcription - a case study of two litter decomposers.</title>
        <authorList>
            <person name="Barbi F."/>
            <person name="Kohler A."/>
            <person name="Barry K."/>
            <person name="Baskaran P."/>
            <person name="Daum C."/>
            <person name="Fauchery L."/>
            <person name="Ihrmark K."/>
            <person name="Kuo A."/>
            <person name="LaButti K."/>
            <person name="Lipzen A."/>
            <person name="Morin E."/>
            <person name="Grigoriev I.V."/>
            <person name="Henrissat B."/>
            <person name="Lindahl B."/>
            <person name="Martin F."/>
        </authorList>
    </citation>
    <scope>NUCLEOTIDE SEQUENCE</scope>
    <source>
        <strain evidence="1">JB14</strain>
    </source>
</reference>
<sequence>FLWMVTHDAYWIGTHWLRGSMKPELQERAICNECGKIDDFRHILTECESPGQALIWKLVEKIWEMKDRKIPWSFLSLGDILSCGLAKTKKNGIQAGENRLWKILISESAYLIWTLRCERVIANEGRAFIARVVTNKWVKMINERLDLDCRMTHHRYGTKALAKGLVIHTWKGTLRNEETLAEDWTKGKRGFSGYYRGAR</sequence>
<accession>A0A6A4GXD9</accession>
<name>A0A6A4GXD9_9AGAR</name>
<dbReference type="OrthoDB" id="3262992at2759"/>
<keyword evidence="2" id="KW-1185">Reference proteome</keyword>
<evidence type="ECO:0000313" key="2">
    <source>
        <dbReference type="Proteomes" id="UP000799118"/>
    </source>
</evidence>
<proteinExistence type="predicted"/>
<dbReference type="EMBL" id="ML769654">
    <property type="protein sequence ID" value="KAE9390539.1"/>
    <property type="molecule type" value="Genomic_DNA"/>
</dbReference>
<gene>
    <name evidence="1" type="ORF">BT96DRAFT_833264</name>
</gene>